<feature type="transmembrane region" description="Helical" evidence="1">
    <location>
        <begin position="268"/>
        <end position="286"/>
    </location>
</feature>
<feature type="transmembrane region" description="Helical" evidence="1">
    <location>
        <begin position="185"/>
        <end position="201"/>
    </location>
</feature>
<evidence type="ECO:0000313" key="3">
    <source>
        <dbReference type="EMBL" id="SUN50655.1"/>
    </source>
</evidence>
<dbReference type="GO" id="GO:0016747">
    <property type="term" value="F:acyltransferase activity, transferring groups other than amino-acyl groups"/>
    <property type="evidence" value="ECO:0007669"/>
    <property type="project" value="InterPro"/>
</dbReference>
<accession>A0A380JZ11</accession>
<dbReference type="Pfam" id="PF01757">
    <property type="entry name" value="Acyl_transf_3"/>
    <property type="match status" value="1"/>
</dbReference>
<organism evidence="3 4">
    <name type="scientific">Streptococcus dysgalactiae subsp. dysgalactiae</name>
    <dbReference type="NCBI Taxonomy" id="99822"/>
    <lineage>
        <taxon>Bacteria</taxon>
        <taxon>Bacillati</taxon>
        <taxon>Bacillota</taxon>
        <taxon>Bacilli</taxon>
        <taxon>Lactobacillales</taxon>
        <taxon>Streptococcaceae</taxon>
        <taxon>Streptococcus</taxon>
    </lineage>
</organism>
<name>A0A380JZ11_STRDY</name>
<feature type="transmembrane region" description="Helical" evidence="1">
    <location>
        <begin position="306"/>
        <end position="327"/>
    </location>
</feature>
<feature type="transmembrane region" description="Helical" evidence="1">
    <location>
        <begin position="213"/>
        <end position="230"/>
    </location>
</feature>
<dbReference type="RefSeq" id="WP_115246375.1">
    <property type="nucleotide sequence ID" value="NZ_LR134094.1"/>
</dbReference>
<dbReference type="EMBL" id="UHFG01000004">
    <property type="protein sequence ID" value="SUN50655.1"/>
    <property type="molecule type" value="Genomic_DNA"/>
</dbReference>
<keyword evidence="1" id="KW-0812">Transmembrane</keyword>
<sequence length="355" mass="40860">MSEKNTLLVNKHHYGLDLLRIISMFMIVITHVLGKGGLRSSVEGQADAYFITTWAIQVFVYGAVNCYALISGYVGLNSHYRYSKLLSVWVQVFFYTFGMTLVFALLGFPVSLTNWRQALFPIVSGNYWYMTAYFGLLIFMPMINGGLKAMSDRQLKRLVILMLTIFSLVPALMNNRVAEFSLSKGFEMTWLIILYIIGAYLRRIDLEVFKTRYLVMTYLLSLIATYVMKFMVGNIWYWYVSPTLTLGAIALFILFAKMTIQPNSLLRSFILLVSPTTLGVYLGHLHPLLVKFVIRDFAEPFVNAPIFVYPFLIFGVSFIIYVLAFGLEKVRIVLFRQLGFQQVLSWVDRTFPFED</sequence>
<feature type="domain" description="Acyltransferase 3" evidence="2">
    <location>
        <begin position="14"/>
        <end position="323"/>
    </location>
</feature>
<protein>
    <submittedName>
        <fullName evidence="3">Membrane protein</fullName>
    </submittedName>
</protein>
<reference evidence="3 4" key="1">
    <citation type="submission" date="2018-06" db="EMBL/GenBank/DDBJ databases">
        <authorList>
            <consortium name="Pathogen Informatics"/>
            <person name="Doyle S."/>
        </authorList>
    </citation>
    <scope>NUCLEOTIDE SEQUENCE [LARGE SCALE GENOMIC DNA]</scope>
    <source>
        <strain evidence="3 4">NCTC4670</strain>
    </source>
</reference>
<feature type="transmembrane region" description="Helical" evidence="1">
    <location>
        <begin position="88"/>
        <end position="107"/>
    </location>
</feature>
<keyword evidence="1" id="KW-0472">Membrane</keyword>
<dbReference type="AlphaFoldDB" id="A0A380JZ11"/>
<evidence type="ECO:0000259" key="2">
    <source>
        <dbReference type="Pfam" id="PF01757"/>
    </source>
</evidence>
<proteinExistence type="predicted"/>
<dbReference type="Proteomes" id="UP000254797">
    <property type="component" value="Unassembled WGS sequence"/>
</dbReference>
<dbReference type="InterPro" id="IPR002656">
    <property type="entry name" value="Acyl_transf_3_dom"/>
</dbReference>
<feature type="transmembrane region" description="Helical" evidence="1">
    <location>
        <begin position="236"/>
        <end position="256"/>
    </location>
</feature>
<feature type="transmembrane region" description="Helical" evidence="1">
    <location>
        <begin position="155"/>
        <end position="173"/>
    </location>
</feature>
<gene>
    <name evidence="3" type="ORF">NCTC4670_01531</name>
</gene>
<feature type="transmembrane region" description="Helical" evidence="1">
    <location>
        <begin position="127"/>
        <end position="143"/>
    </location>
</feature>
<keyword evidence="1" id="KW-1133">Transmembrane helix</keyword>
<feature type="transmembrane region" description="Helical" evidence="1">
    <location>
        <begin position="54"/>
        <end position="76"/>
    </location>
</feature>
<feature type="transmembrane region" description="Helical" evidence="1">
    <location>
        <begin position="12"/>
        <end position="34"/>
    </location>
</feature>
<evidence type="ECO:0000313" key="4">
    <source>
        <dbReference type="Proteomes" id="UP000254797"/>
    </source>
</evidence>
<evidence type="ECO:0000256" key="1">
    <source>
        <dbReference type="SAM" id="Phobius"/>
    </source>
</evidence>